<dbReference type="RefSeq" id="WP_010191007.1">
    <property type="nucleotide sequence ID" value="NZ_AHJG01000110.1"/>
</dbReference>
<keyword evidence="1" id="KW-0472">Membrane</keyword>
<name>S2E5R1_9ARCH</name>
<sequence length="385" mass="42173">MLKAVIFLGLIGMLIFTTNYSYSQQQPGLATFQESAQVMIERGTPENVTASIALQSTSIQEIRVPAELEQKIRENGRITSVILTNEDRCVLGVSGKACIIINVARDPADKNFLAIQNSTKIIAGSFIGELNQAFDTKATFHSVFVQVNDEISKAVETSGGATSKGTVSAVYVMPMEDTESMYEKISAILLPKIIRDAGGFYDIAKNLSKEEKSFMTFSIIPLENKSLLQLKISADYKNEESSGEINPLEFLKTDELKRSDYFSRGFYPLNSILQVAVLSPNSTNVSDVRGTIVPTQIVAGDKIPKELTGEGWIFDPDQGEIIQGKYIFGERTSINKDELVFSLGGSELLAPKKVSPSFDESTVVVIIITVVAVAAAVYYLKGYRK</sequence>
<dbReference type="OrthoDB" id="11183at2157"/>
<dbReference type="PATRIC" id="fig|859192.6.peg.753"/>
<keyword evidence="1" id="KW-0812">Transmembrane</keyword>
<keyword evidence="1" id="KW-1133">Transmembrane helix</keyword>
<evidence type="ECO:0000256" key="1">
    <source>
        <dbReference type="SAM" id="Phobius"/>
    </source>
</evidence>
<dbReference type="Proteomes" id="UP000014065">
    <property type="component" value="Unassembled WGS sequence"/>
</dbReference>
<feature type="transmembrane region" description="Helical" evidence="1">
    <location>
        <begin position="361"/>
        <end position="380"/>
    </location>
</feature>
<comment type="caution">
    <text evidence="2">The sequence shown here is derived from an EMBL/GenBank/DDBJ whole genome shotgun (WGS) entry which is preliminary data.</text>
</comment>
<organism evidence="2 3">
    <name type="scientific">Candidatus Nitrosarchaeum limnium BG20</name>
    <dbReference type="NCBI Taxonomy" id="859192"/>
    <lineage>
        <taxon>Archaea</taxon>
        <taxon>Nitrososphaerota</taxon>
        <taxon>Nitrososphaeria</taxon>
        <taxon>Nitrosopumilales</taxon>
        <taxon>Nitrosopumilaceae</taxon>
        <taxon>Nitrosarchaeum</taxon>
    </lineage>
</organism>
<dbReference type="AlphaFoldDB" id="S2E5R1"/>
<evidence type="ECO:0000313" key="3">
    <source>
        <dbReference type="Proteomes" id="UP000014065"/>
    </source>
</evidence>
<evidence type="ECO:0000313" key="2">
    <source>
        <dbReference type="EMBL" id="EPA06048.1"/>
    </source>
</evidence>
<keyword evidence="3" id="KW-1185">Reference proteome</keyword>
<reference evidence="2 3" key="1">
    <citation type="journal article" date="2012" name="J. Bacteriol.">
        <title>Genome Sequence of "Candidatus Nitrosoarchaeum limnia" BG20, a Low-Salinity Ammonia-Oxidizing Archaeon from the San Francisco Bay Estuary.</title>
        <authorList>
            <person name="Mosier A.C."/>
            <person name="Allen E.E."/>
            <person name="Kim M."/>
            <person name="Ferriera S."/>
            <person name="Francis C.A."/>
        </authorList>
    </citation>
    <scope>NUCLEOTIDE SEQUENCE [LARGE SCALE GENOMIC DNA]</scope>
    <source>
        <strain evidence="2 3">BG20</strain>
    </source>
</reference>
<dbReference type="EMBL" id="AHJG01000110">
    <property type="protein sequence ID" value="EPA06048.1"/>
    <property type="molecule type" value="Genomic_DNA"/>
</dbReference>
<proteinExistence type="predicted"/>
<protein>
    <submittedName>
        <fullName evidence="2">Uncharacterized protein</fullName>
    </submittedName>
</protein>
<gene>
    <name evidence="2" type="ORF">BG20_I0608</name>
</gene>
<accession>S2E5R1</accession>